<reference evidence="1 2" key="1">
    <citation type="submission" date="2010-09" db="EMBL/GenBank/DDBJ databases">
        <authorList>
            <person name="Durkin A.S."/>
            <person name="Madupu R."/>
            <person name="Torralba M."/>
            <person name="Gillis M."/>
            <person name="Methe B."/>
            <person name="Sutton G."/>
            <person name="Nelson K.E."/>
        </authorList>
    </citation>
    <scope>NUCLEOTIDE SEQUENCE [LARGE SCALE GENOMIC DNA]</scope>
    <source>
        <strain evidence="1 2">LactinV 01V1-a</strain>
    </source>
</reference>
<dbReference type="GO" id="GO:0003824">
    <property type="term" value="F:catalytic activity"/>
    <property type="evidence" value="ECO:0007669"/>
    <property type="project" value="InterPro"/>
</dbReference>
<dbReference type="SUPFAM" id="SSF53927">
    <property type="entry name" value="Cytidine deaminase-like"/>
    <property type="match status" value="1"/>
</dbReference>
<name>E1NRC9_9LACO</name>
<comment type="caution">
    <text evidence="1">The sequence shown here is derived from an EMBL/GenBank/DDBJ whole genome shotgun (WGS) entry which is preliminary data.</text>
</comment>
<dbReference type="Proteomes" id="UP000003648">
    <property type="component" value="Unassembled WGS sequence"/>
</dbReference>
<organism evidence="1 2">
    <name type="scientific">Lactobacillus iners LactinV 01V1-a</name>
    <dbReference type="NCBI Taxonomy" id="879297"/>
    <lineage>
        <taxon>Bacteria</taxon>
        <taxon>Bacillati</taxon>
        <taxon>Bacillota</taxon>
        <taxon>Bacilli</taxon>
        <taxon>Lactobacillales</taxon>
        <taxon>Lactobacillaceae</taxon>
        <taxon>Lactobacillus</taxon>
    </lineage>
</organism>
<dbReference type="EMBL" id="AEHQ01000007">
    <property type="protein sequence ID" value="EFO71340.1"/>
    <property type="molecule type" value="Genomic_DNA"/>
</dbReference>
<dbReference type="AlphaFoldDB" id="E1NRC9"/>
<protein>
    <recommendedName>
        <fullName evidence="3">Cytidine deaminase</fullName>
    </recommendedName>
</protein>
<evidence type="ECO:0000313" key="1">
    <source>
        <dbReference type="EMBL" id="EFO71340.1"/>
    </source>
</evidence>
<sequence>MPCGACREFFYQLNEENEKMEIMEDFEQRKTVTLKELMPNWWGKDRYAEAKAK</sequence>
<accession>E1NRC9</accession>
<dbReference type="InterPro" id="IPR016193">
    <property type="entry name" value="Cytidine_deaminase-like"/>
</dbReference>
<dbReference type="Gene3D" id="3.40.140.10">
    <property type="entry name" value="Cytidine Deaminase, domain 2"/>
    <property type="match status" value="1"/>
</dbReference>
<evidence type="ECO:0008006" key="3">
    <source>
        <dbReference type="Google" id="ProtNLM"/>
    </source>
</evidence>
<proteinExistence type="predicted"/>
<gene>
    <name evidence="1" type="ORF">HMPREF9211_0176</name>
</gene>
<evidence type="ECO:0000313" key="2">
    <source>
        <dbReference type="Proteomes" id="UP000003648"/>
    </source>
</evidence>